<dbReference type="PANTHER" id="PTHR43390:SF1">
    <property type="entry name" value="CHLOROPLAST PROCESSING PEPTIDASE"/>
    <property type="match status" value="1"/>
</dbReference>
<dbReference type="InterPro" id="IPR019757">
    <property type="entry name" value="Pept_S26A_signal_pept_1_Lys-AS"/>
</dbReference>
<name>A0A1F6G794_9BACT</name>
<dbReference type="Pfam" id="PF10502">
    <property type="entry name" value="Peptidase_S26"/>
    <property type="match status" value="1"/>
</dbReference>
<dbReference type="SUPFAM" id="SSF51306">
    <property type="entry name" value="LexA/Signal peptidase"/>
    <property type="match status" value="1"/>
</dbReference>
<dbReference type="PANTHER" id="PTHR43390">
    <property type="entry name" value="SIGNAL PEPTIDASE I"/>
    <property type="match status" value="1"/>
</dbReference>
<protein>
    <recommendedName>
        <fullName evidence="3 7">Signal peptidase I</fullName>
        <ecNumber evidence="3 7">3.4.21.89</ecNumber>
    </recommendedName>
</protein>
<dbReference type="GO" id="GO:0004252">
    <property type="term" value="F:serine-type endopeptidase activity"/>
    <property type="evidence" value="ECO:0007669"/>
    <property type="project" value="InterPro"/>
</dbReference>
<comment type="subcellular location">
    <subcellularLocation>
        <location evidence="8">Membrane</location>
        <topology evidence="8">Single-pass type II membrane protein</topology>
    </subcellularLocation>
</comment>
<evidence type="ECO:0000256" key="8">
    <source>
        <dbReference type="RuleBase" id="RU362042"/>
    </source>
</evidence>
<dbReference type="CDD" id="cd06530">
    <property type="entry name" value="S26_SPase_I"/>
    <property type="match status" value="1"/>
</dbReference>
<reference evidence="10 11" key="1">
    <citation type="journal article" date="2016" name="Nat. Commun.">
        <title>Thousands of microbial genomes shed light on interconnected biogeochemical processes in an aquifer system.</title>
        <authorList>
            <person name="Anantharaman K."/>
            <person name="Brown C.T."/>
            <person name="Hug L.A."/>
            <person name="Sharon I."/>
            <person name="Castelle C.J."/>
            <person name="Probst A.J."/>
            <person name="Thomas B.C."/>
            <person name="Singh A."/>
            <person name="Wilkins M.J."/>
            <person name="Karaoz U."/>
            <person name="Brodie E.L."/>
            <person name="Williams K.H."/>
            <person name="Hubbard S.S."/>
            <person name="Banfield J.F."/>
        </authorList>
    </citation>
    <scope>NUCLEOTIDE SEQUENCE [LARGE SCALE GENOMIC DNA]</scope>
</reference>
<evidence type="ECO:0000256" key="6">
    <source>
        <dbReference type="PIRSR" id="PIRSR600223-1"/>
    </source>
</evidence>
<dbReference type="Proteomes" id="UP000176867">
    <property type="component" value="Unassembled WGS sequence"/>
</dbReference>
<dbReference type="InterPro" id="IPR036286">
    <property type="entry name" value="LexA/Signal_pep-like_sf"/>
</dbReference>
<feature type="active site" evidence="6">
    <location>
        <position position="43"/>
    </location>
</feature>
<dbReference type="EC" id="3.4.21.89" evidence="3 7"/>
<evidence type="ECO:0000256" key="1">
    <source>
        <dbReference type="ARBA" id="ARBA00000677"/>
    </source>
</evidence>
<proteinExistence type="inferred from homology"/>
<dbReference type="PROSITE" id="PS00761">
    <property type="entry name" value="SPASE_I_3"/>
    <property type="match status" value="1"/>
</dbReference>
<dbReference type="GO" id="GO:0009003">
    <property type="term" value="F:signal peptidase activity"/>
    <property type="evidence" value="ECO:0007669"/>
    <property type="project" value="UniProtKB-EC"/>
</dbReference>
<evidence type="ECO:0000313" key="10">
    <source>
        <dbReference type="EMBL" id="OGG93978.1"/>
    </source>
</evidence>
<dbReference type="InterPro" id="IPR019533">
    <property type="entry name" value="Peptidase_S26"/>
</dbReference>
<dbReference type="EMBL" id="MFMU01000003">
    <property type="protein sequence ID" value="OGG93978.1"/>
    <property type="molecule type" value="Genomic_DNA"/>
</dbReference>
<dbReference type="AlphaFoldDB" id="A0A1F6G794"/>
<keyword evidence="4 7" id="KW-0645">Protease</keyword>
<evidence type="ECO:0000256" key="2">
    <source>
        <dbReference type="ARBA" id="ARBA00009370"/>
    </source>
</evidence>
<comment type="catalytic activity">
    <reaction evidence="1 7">
        <text>Cleavage of hydrophobic, N-terminal signal or leader sequences from secreted and periplasmic proteins.</text>
        <dbReference type="EC" id="3.4.21.89"/>
    </reaction>
</comment>
<keyword evidence="5 7" id="KW-0378">Hydrolase</keyword>
<comment type="similarity">
    <text evidence="2 8">Belongs to the peptidase S26 family.</text>
</comment>
<evidence type="ECO:0000256" key="5">
    <source>
        <dbReference type="ARBA" id="ARBA00022801"/>
    </source>
</evidence>
<organism evidence="10 11">
    <name type="scientific">Candidatus Kaiserbacteria bacterium RIFOXYD1_FULL_47_14</name>
    <dbReference type="NCBI Taxonomy" id="1798533"/>
    <lineage>
        <taxon>Bacteria</taxon>
        <taxon>Candidatus Kaiseribacteriota</taxon>
    </lineage>
</organism>
<evidence type="ECO:0000256" key="4">
    <source>
        <dbReference type="ARBA" id="ARBA00022670"/>
    </source>
</evidence>
<dbReference type="PROSITE" id="PS00501">
    <property type="entry name" value="SPASE_I_1"/>
    <property type="match status" value="1"/>
</dbReference>
<comment type="caution">
    <text evidence="10">The sequence shown here is derived from an EMBL/GenBank/DDBJ whole genome shotgun (WGS) entry which is preliminary data.</text>
</comment>
<dbReference type="GO" id="GO:0016020">
    <property type="term" value="C:membrane"/>
    <property type="evidence" value="ECO:0007669"/>
    <property type="project" value="UniProtKB-SubCell"/>
</dbReference>
<dbReference type="Gene3D" id="2.10.109.10">
    <property type="entry name" value="Umud Fragment, subunit A"/>
    <property type="match status" value="1"/>
</dbReference>
<evidence type="ECO:0000313" key="11">
    <source>
        <dbReference type="Proteomes" id="UP000176867"/>
    </source>
</evidence>
<feature type="domain" description="Peptidase S26" evidence="9">
    <location>
        <begin position="14"/>
        <end position="170"/>
    </location>
</feature>
<evidence type="ECO:0000259" key="9">
    <source>
        <dbReference type="Pfam" id="PF10502"/>
    </source>
</evidence>
<dbReference type="PRINTS" id="PR00727">
    <property type="entry name" value="LEADERPTASE"/>
</dbReference>
<gene>
    <name evidence="10" type="ORF">A2609_02450</name>
</gene>
<dbReference type="NCBIfam" id="TIGR02227">
    <property type="entry name" value="sigpep_I_bact"/>
    <property type="match status" value="1"/>
</dbReference>
<evidence type="ECO:0000256" key="7">
    <source>
        <dbReference type="RuleBase" id="RU003993"/>
    </source>
</evidence>
<accession>A0A1F6G794</accession>
<dbReference type="GO" id="GO:0006465">
    <property type="term" value="P:signal peptide processing"/>
    <property type="evidence" value="ECO:0007669"/>
    <property type="project" value="InterPro"/>
</dbReference>
<dbReference type="InterPro" id="IPR019756">
    <property type="entry name" value="Pept_S26A_signal_pept_1_Ser-AS"/>
</dbReference>
<sequence length="198" mass="21930">MHDMKDIGKGFLKDLFTLALLIVLVVIPIRVFIISPFVVDGESMHPTFENLDYLIVDELLYRFSAPARGDVIVFRYPDNPSIFYIKRIIGLPGETISINHGAITVTTTAGENLTLTEPYIVNEDATYTKNVSLNPEEYFVMGDNRPKSSDSRVWGPLPKKDIIGRVDLRLLPISHGGLFPGIATYSSATSSQTTPTAL</sequence>
<feature type="active site" evidence="6">
    <location>
        <position position="86"/>
    </location>
</feature>
<dbReference type="InterPro" id="IPR019758">
    <property type="entry name" value="Pept_S26A_signal_pept_1_CS"/>
</dbReference>
<dbReference type="InterPro" id="IPR000223">
    <property type="entry name" value="Pept_S26A_signal_pept_1"/>
</dbReference>
<evidence type="ECO:0000256" key="3">
    <source>
        <dbReference type="ARBA" id="ARBA00013208"/>
    </source>
</evidence>
<dbReference type="PROSITE" id="PS00760">
    <property type="entry name" value="SPASE_I_2"/>
    <property type="match status" value="1"/>
</dbReference>
<dbReference type="STRING" id="1798533.A2609_02450"/>